<sequence>MTYSLAGRCPKTDRIGFAVATSSVAVGARVGAVLPGCVVFSQARTDPRLHRVGLRAFEGGADAAGVLETMRTAAHAPHWRQLGVLTMQGEGVHHTGTSCLEHADGLTGTDCLAIGNFLGSAEVLPEMVRGFEEGSGTLEQRLLAGMLAGEAAGSERDPLQSAFLVVMGPDELKDTDLRIDDSRTPLQDVAALYADWAPKSEAYRLRAVDPDSAPSSSVIEGASPA</sequence>
<dbReference type="Gene3D" id="3.60.20.10">
    <property type="entry name" value="Glutamine Phosphoribosylpyrophosphate, subunit 1, domain 1"/>
    <property type="match status" value="1"/>
</dbReference>
<dbReference type="SUPFAM" id="SSF56235">
    <property type="entry name" value="N-terminal nucleophile aminohydrolases (Ntn hydrolases)"/>
    <property type="match status" value="1"/>
</dbReference>
<accession>A0A291LWN6</accession>
<evidence type="ECO:0000313" key="2">
    <source>
        <dbReference type="Proteomes" id="UP000219050"/>
    </source>
</evidence>
<evidence type="ECO:0000313" key="1">
    <source>
        <dbReference type="EMBL" id="ATI40845.1"/>
    </source>
</evidence>
<dbReference type="Proteomes" id="UP000219050">
    <property type="component" value="Chromosome"/>
</dbReference>
<keyword evidence="2" id="KW-1185">Reference proteome</keyword>
<dbReference type="PANTHER" id="PTHR39328">
    <property type="entry name" value="BLL2871 PROTEIN"/>
    <property type="match status" value="1"/>
</dbReference>
<dbReference type="InterPro" id="IPR029055">
    <property type="entry name" value="Ntn_hydrolases_N"/>
</dbReference>
<protein>
    <recommendedName>
        <fullName evidence="3">Ntn-hydrolase superfamily protein</fullName>
    </recommendedName>
</protein>
<proteinExistence type="predicted"/>
<reference evidence="1 2" key="1">
    <citation type="submission" date="2017-05" db="EMBL/GenBank/DDBJ databases">
        <title>Comparative genomic and metabolic analysis of manganese-oxidizing mechanisms in Celeribater manganoxidans DY25T: its adaption to the environment of polymetallic nodule.</title>
        <authorList>
            <person name="Wang X."/>
        </authorList>
    </citation>
    <scope>NUCLEOTIDE SEQUENCE [LARGE SCALE GENOMIC DNA]</scope>
    <source>
        <strain evidence="1 2">DY25</strain>
    </source>
</reference>
<dbReference type="InterPro" id="IPR010430">
    <property type="entry name" value="DUF1028"/>
</dbReference>
<evidence type="ECO:0008006" key="3">
    <source>
        <dbReference type="Google" id="ProtNLM"/>
    </source>
</evidence>
<dbReference type="AlphaFoldDB" id="A0A291LWN6"/>
<dbReference type="EMBL" id="CP021404">
    <property type="protein sequence ID" value="ATI40845.1"/>
    <property type="molecule type" value="Genomic_DNA"/>
</dbReference>
<dbReference type="RefSeq" id="WP_097372477.1">
    <property type="nucleotide sequence ID" value="NZ_CP021404.1"/>
</dbReference>
<gene>
    <name evidence="1" type="ORF">CBW24_01710</name>
</gene>
<dbReference type="Pfam" id="PF06267">
    <property type="entry name" value="DUF1028"/>
    <property type="match status" value="1"/>
</dbReference>
<dbReference type="OrthoDB" id="9790012at2"/>
<name>A0A291LWN6_9RHOB</name>
<dbReference type="PANTHER" id="PTHR39328:SF1">
    <property type="entry name" value="BLL2871 PROTEIN"/>
    <property type="match status" value="1"/>
</dbReference>
<dbReference type="KEGG" id="cmag:CBW24_01710"/>
<organism evidence="1 2">
    <name type="scientific">Pacificitalea manganoxidans</name>
    <dbReference type="NCBI Taxonomy" id="1411902"/>
    <lineage>
        <taxon>Bacteria</taxon>
        <taxon>Pseudomonadati</taxon>
        <taxon>Pseudomonadota</taxon>
        <taxon>Alphaproteobacteria</taxon>
        <taxon>Rhodobacterales</taxon>
        <taxon>Paracoccaceae</taxon>
        <taxon>Pacificitalea</taxon>
    </lineage>
</organism>